<feature type="domain" description="N-acetyltransferase" evidence="1">
    <location>
        <begin position="9"/>
        <end position="169"/>
    </location>
</feature>
<dbReference type="RefSeq" id="WP_394488521.1">
    <property type="nucleotide sequence ID" value="NZ_JBIGIA010000008.1"/>
</dbReference>
<dbReference type="SUPFAM" id="SSF55729">
    <property type="entry name" value="Acyl-CoA N-acyltransferases (Nat)"/>
    <property type="match status" value="1"/>
</dbReference>
<comment type="caution">
    <text evidence="2">The sequence shown here is derived from an EMBL/GenBank/DDBJ whole genome shotgun (WGS) entry which is preliminary data.</text>
</comment>
<dbReference type="InterPro" id="IPR051531">
    <property type="entry name" value="N-acetyltransferase"/>
</dbReference>
<dbReference type="EC" id="2.3.-.-" evidence="2"/>
<protein>
    <submittedName>
        <fullName evidence="2">GNAT family N-acetyltransferase</fullName>
        <ecNumber evidence="2">2.3.-.-</ecNumber>
    </submittedName>
</protein>
<dbReference type="Proteomes" id="UP001606305">
    <property type="component" value="Unassembled WGS sequence"/>
</dbReference>
<keyword evidence="2" id="KW-0012">Acyltransferase</keyword>
<evidence type="ECO:0000313" key="2">
    <source>
        <dbReference type="EMBL" id="MFG6457662.1"/>
    </source>
</evidence>
<dbReference type="InterPro" id="IPR000182">
    <property type="entry name" value="GNAT_dom"/>
</dbReference>
<accession>A0ABW7G6X7</accession>
<keyword evidence="2" id="KW-0808">Transferase</keyword>
<evidence type="ECO:0000313" key="3">
    <source>
        <dbReference type="Proteomes" id="UP001606305"/>
    </source>
</evidence>
<keyword evidence="3" id="KW-1185">Reference proteome</keyword>
<name>A0ABW7G6X7_9BURK</name>
<dbReference type="EMBL" id="JBIGIA010000008">
    <property type="protein sequence ID" value="MFG6457662.1"/>
    <property type="molecule type" value="Genomic_DNA"/>
</dbReference>
<dbReference type="GO" id="GO:0016746">
    <property type="term" value="F:acyltransferase activity"/>
    <property type="evidence" value="ECO:0007669"/>
    <property type="project" value="UniProtKB-KW"/>
</dbReference>
<dbReference type="Pfam" id="PF13302">
    <property type="entry name" value="Acetyltransf_3"/>
    <property type="match status" value="1"/>
</dbReference>
<evidence type="ECO:0000259" key="1">
    <source>
        <dbReference type="PROSITE" id="PS51186"/>
    </source>
</evidence>
<dbReference type="Gene3D" id="3.40.630.30">
    <property type="match status" value="1"/>
</dbReference>
<dbReference type="InterPro" id="IPR016181">
    <property type="entry name" value="Acyl_CoA_acyltransferase"/>
</dbReference>
<proteinExistence type="predicted"/>
<dbReference type="PANTHER" id="PTHR43792:SF1">
    <property type="entry name" value="N-ACETYLTRANSFERASE DOMAIN-CONTAINING PROTEIN"/>
    <property type="match status" value="1"/>
</dbReference>
<sequence>MIILDTERLSLREFTPLDAPFLLELLNEPGWLRNISTPGVHCRDDALAWAEARLFKAYRELGHGFWAIERHEDGELVGMCGLFKRPTLPEPDLGYALLARHERRGYALEAARGCVVHARQVMGWKTLMAITALDNQPSVSLLGKLGFVEEGQKQLEGYNEPSRVFRLAL</sequence>
<reference evidence="2 3" key="1">
    <citation type="submission" date="2024-09" db="EMBL/GenBank/DDBJ databases">
        <title>Novel species of the genus Pelomonas and Roseateles isolated from streams.</title>
        <authorList>
            <person name="Lu H."/>
        </authorList>
    </citation>
    <scope>NUCLEOTIDE SEQUENCE [LARGE SCALE GENOMIC DNA]</scope>
    <source>
        <strain evidence="2 3">BYS96W</strain>
    </source>
</reference>
<organism evidence="2 3">
    <name type="scientific">Pelomonas nitida</name>
    <dbReference type="NCBI Taxonomy" id="3299027"/>
    <lineage>
        <taxon>Bacteria</taxon>
        <taxon>Pseudomonadati</taxon>
        <taxon>Pseudomonadota</taxon>
        <taxon>Betaproteobacteria</taxon>
        <taxon>Burkholderiales</taxon>
        <taxon>Sphaerotilaceae</taxon>
        <taxon>Roseateles</taxon>
    </lineage>
</organism>
<dbReference type="PROSITE" id="PS51186">
    <property type="entry name" value="GNAT"/>
    <property type="match status" value="1"/>
</dbReference>
<dbReference type="PANTHER" id="PTHR43792">
    <property type="entry name" value="GNAT FAMILY, PUTATIVE (AFU_ORTHOLOGUE AFUA_3G00765)-RELATED-RELATED"/>
    <property type="match status" value="1"/>
</dbReference>
<gene>
    <name evidence="2" type="ORF">ACG00X_12545</name>
</gene>